<dbReference type="PANTHER" id="PTHR13878">
    <property type="entry name" value="GULONOLACTONE OXIDASE"/>
    <property type="match status" value="1"/>
</dbReference>
<dbReference type="InterPro" id="IPR016169">
    <property type="entry name" value="FAD-bd_PCMH_sub2"/>
</dbReference>
<dbReference type="Gene3D" id="3.30.465.10">
    <property type="match status" value="1"/>
</dbReference>
<dbReference type="EMBL" id="NXLW01000003">
    <property type="protein sequence ID" value="RDU73122.1"/>
    <property type="molecule type" value="Genomic_DNA"/>
</dbReference>
<dbReference type="InterPro" id="IPR016166">
    <property type="entry name" value="FAD-bd_PCMH"/>
</dbReference>
<organism evidence="4 5">
    <name type="scientific">Helicobacter aurati</name>
    <dbReference type="NCBI Taxonomy" id="137778"/>
    <lineage>
        <taxon>Bacteria</taxon>
        <taxon>Pseudomonadati</taxon>
        <taxon>Campylobacterota</taxon>
        <taxon>Epsilonproteobacteria</taxon>
        <taxon>Campylobacterales</taxon>
        <taxon>Helicobacteraceae</taxon>
        <taxon>Helicobacter</taxon>
    </lineage>
</organism>
<dbReference type="Proteomes" id="UP000256424">
    <property type="component" value="Unassembled WGS sequence"/>
</dbReference>
<dbReference type="GO" id="GO:0071949">
    <property type="term" value="F:FAD binding"/>
    <property type="evidence" value="ECO:0007669"/>
    <property type="project" value="InterPro"/>
</dbReference>
<comment type="similarity">
    <text evidence="1">Belongs to the oxygen-dependent FAD-linked oxidoreductase family.</text>
</comment>
<dbReference type="GO" id="GO:0016491">
    <property type="term" value="F:oxidoreductase activity"/>
    <property type="evidence" value="ECO:0007669"/>
    <property type="project" value="UniProtKB-KW"/>
</dbReference>
<feature type="domain" description="FAD-binding PCMH-type" evidence="3">
    <location>
        <begin position="9"/>
        <end position="192"/>
    </location>
</feature>
<sequence length="465" mass="52140">MQLQQLQGFGGYPAVASAIKALRSVSELQEFFSSTKSFIPHGNGRSYGDSALSESVLDCKPYSKIYSFCPECAVLHAQCGVTFESILSFSMQKGFFLHITPGTQYITLGGAIASNVHGKNHHYNNVLDSTMHKTQYKGGNFIESVLDFSLMLPNGEIKHCSRESHSDLFYATFGGMGLTGVILDARIRLQPVSSTYIIQTTIKTQNLHETLQSLESCQNSPYAVAWIDSLAHGAMLGRGLVTYGDFAKDNEVPTLQFQSCACSHQITNCQESPKARKLSIPCYFPNSTLNPLSVGIFNTLYYARASNGSKRVPFESFFYPLDSVLSWNKIYGRNGFLQYQCIIPKEHGLQALQKILHLIAMSKQASFLNVLKLYGKEDSSFLCFPLEGYSLALDFKRTSNVFVLLEKLDDIVIRHGGRLYLTKDSRMSKHTFESSYQRAAEFRKLRIDYNLHEKLQSLQSRRLGL</sequence>
<name>A0A3D8J6R9_9HELI</name>
<accession>A0A3D8J6R9</accession>
<evidence type="ECO:0000313" key="5">
    <source>
        <dbReference type="Proteomes" id="UP000256424"/>
    </source>
</evidence>
<dbReference type="PROSITE" id="PS51387">
    <property type="entry name" value="FAD_PCMH"/>
    <property type="match status" value="1"/>
</dbReference>
<dbReference type="PANTHER" id="PTHR13878:SF53">
    <property type="entry name" value="CYTOKININ DEHYDROGENASE 6"/>
    <property type="match status" value="1"/>
</dbReference>
<protein>
    <submittedName>
        <fullName evidence="4">FAD-binding oxidoreductase</fullName>
    </submittedName>
</protein>
<dbReference type="OrthoDB" id="143770at2"/>
<dbReference type="InterPro" id="IPR036318">
    <property type="entry name" value="FAD-bd_PCMH-like_sf"/>
</dbReference>
<evidence type="ECO:0000256" key="1">
    <source>
        <dbReference type="ARBA" id="ARBA00005466"/>
    </source>
</evidence>
<proteinExistence type="inferred from homology"/>
<evidence type="ECO:0000313" key="4">
    <source>
        <dbReference type="EMBL" id="RDU73122.1"/>
    </source>
</evidence>
<keyword evidence="5" id="KW-1185">Reference proteome</keyword>
<dbReference type="InterPro" id="IPR050432">
    <property type="entry name" value="FAD-linked_Oxidoreductases_BP"/>
</dbReference>
<dbReference type="AlphaFoldDB" id="A0A3D8J6R9"/>
<dbReference type="SUPFAM" id="SSF56176">
    <property type="entry name" value="FAD-binding/transporter-associated domain-like"/>
    <property type="match status" value="1"/>
</dbReference>
<keyword evidence="2" id="KW-0560">Oxidoreductase</keyword>
<reference evidence="4 5" key="1">
    <citation type="submission" date="2018-04" db="EMBL/GenBank/DDBJ databases">
        <title>Novel Campyloabacter and Helicobacter Species and Strains.</title>
        <authorList>
            <person name="Mannion A.J."/>
            <person name="Shen Z."/>
            <person name="Fox J.G."/>
        </authorList>
    </citation>
    <scope>NUCLEOTIDE SEQUENCE [LARGE SCALE GENOMIC DNA]</scope>
    <source>
        <strain evidence="4 5">MIT 97-5075</strain>
    </source>
</reference>
<dbReference type="Pfam" id="PF01565">
    <property type="entry name" value="FAD_binding_4"/>
    <property type="match status" value="1"/>
</dbReference>
<evidence type="ECO:0000256" key="2">
    <source>
        <dbReference type="ARBA" id="ARBA00023002"/>
    </source>
</evidence>
<comment type="caution">
    <text evidence="4">The sequence shown here is derived from an EMBL/GenBank/DDBJ whole genome shotgun (WGS) entry which is preliminary data.</text>
</comment>
<evidence type="ECO:0000259" key="3">
    <source>
        <dbReference type="PROSITE" id="PS51387"/>
    </source>
</evidence>
<gene>
    <name evidence="4" type="ORF">CQA66_02550</name>
</gene>
<dbReference type="InterPro" id="IPR006094">
    <property type="entry name" value="Oxid_FAD_bind_N"/>
</dbReference>